<dbReference type="EMBL" id="QYUO01000003">
    <property type="protein sequence ID" value="RJF92099.1"/>
    <property type="molecule type" value="Genomic_DNA"/>
</dbReference>
<protein>
    <submittedName>
        <fullName evidence="1">Uncharacterized protein</fullName>
    </submittedName>
</protein>
<dbReference type="AlphaFoldDB" id="A0A3A3FYD7"/>
<evidence type="ECO:0000313" key="1">
    <source>
        <dbReference type="EMBL" id="RJF92099.1"/>
    </source>
</evidence>
<organism evidence="1 2">
    <name type="scientific">Noviherbaspirillum saxi</name>
    <dbReference type="NCBI Taxonomy" id="2320863"/>
    <lineage>
        <taxon>Bacteria</taxon>
        <taxon>Pseudomonadati</taxon>
        <taxon>Pseudomonadota</taxon>
        <taxon>Betaproteobacteria</taxon>
        <taxon>Burkholderiales</taxon>
        <taxon>Oxalobacteraceae</taxon>
        <taxon>Noviherbaspirillum</taxon>
    </lineage>
</organism>
<comment type="caution">
    <text evidence="1">The sequence shown here is derived from an EMBL/GenBank/DDBJ whole genome shotgun (WGS) entry which is preliminary data.</text>
</comment>
<gene>
    <name evidence="1" type="ORF">D3871_25985</name>
</gene>
<keyword evidence="2" id="KW-1185">Reference proteome</keyword>
<sequence>MKQDTNEGQHHLVRSPFAGCTASTAERFMPCMISLQDSVQYADVALDDGPKCYCTGNQMDINQGQSNGACRF</sequence>
<proteinExistence type="predicted"/>
<dbReference type="Proteomes" id="UP000265955">
    <property type="component" value="Unassembled WGS sequence"/>
</dbReference>
<reference evidence="2" key="1">
    <citation type="submission" date="2018-09" db="EMBL/GenBank/DDBJ databases">
        <authorList>
            <person name="Zhu H."/>
        </authorList>
    </citation>
    <scope>NUCLEOTIDE SEQUENCE [LARGE SCALE GENOMIC DNA]</scope>
    <source>
        <strain evidence="2">K1R23-30</strain>
    </source>
</reference>
<name>A0A3A3FYD7_9BURK</name>
<evidence type="ECO:0000313" key="2">
    <source>
        <dbReference type="Proteomes" id="UP000265955"/>
    </source>
</evidence>
<accession>A0A3A3FYD7</accession>